<dbReference type="RefSeq" id="WP_146892203.1">
    <property type="nucleotide sequence ID" value="NZ_BJXB01000070.1"/>
</dbReference>
<evidence type="ECO:0000259" key="6">
    <source>
        <dbReference type="Pfam" id="PF13700"/>
    </source>
</evidence>
<dbReference type="NCBIfam" id="NF033527">
    <property type="entry name" value="transpos_Tn3"/>
    <property type="match status" value="1"/>
</dbReference>
<dbReference type="Proteomes" id="UP000321306">
    <property type="component" value="Unassembled WGS sequence"/>
</dbReference>
<proteinExistence type="inferred from homology"/>
<gene>
    <name evidence="7" type="ORF">DC3_58180</name>
</gene>
<evidence type="ECO:0000259" key="5">
    <source>
        <dbReference type="Pfam" id="PF01526"/>
    </source>
</evidence>
<keyword evidence="8" id="KW-1185">Reference proteome</keyword>
<comment type="caution">
    <text evidence="7">The sequence shown here is derived from an EMBL/GenBank/DDBJ whole genome shotgun (WGS) entry which is preliminary data.</text>
</comment>
<dbReference type="OrthoDB" id="56090at2"/>
<keyword evidence="2" id="KW-0815">Transposition</keyword>
<evidence type="ECO:0000313" key="8">
    <source>
        <dbReference type="Proteomes" id="UP000321306"/>
    </source>
</evidence>
<dbReference type="Pfam" id="PF01526">
    <property type="entry name" value="DDE_Tnp_Tn3"/>
    <property type="match status" value="1"/>
</dbReference>
<dbReference type="GO" id="GO:0004803">
    <property type="term" value="F:transposase activity"/>
    <property type="evidence" value="ECO:0007669"/>
    <property type="project" value="InterPro"/>
</dbReference>
<protein>
    <submittedName>
        <fullName evidence="7">Transposase</fullName>
    </submittedName>
</protein>
<reference evidence="7 8" key="1">
    <citation type="submission" date="2019-07" db="EMBL/GenBank/DDBJ databases">
        <title>Whole genome shotgun sequence of Deinococcus cellulosilyticus NBRC 106333.</title>
        <authorList>
            <person name="Hosoyama A."/>
            <person name="Uohara A."/>
            <person name="Ohji S."/>
            <person name="Ichikawa N."/>
        </authorList>
    </citation>
    <scope>NUCLEOTIDE SEQUENCE [LARGE SCALE GENOMIC DNA]</scope>
    <source>
        <strain evidence="7 8">NBRC 106333</strain>
    </source>
</reference>
<evidence type="ECO:0000256" key="1">
    <source>
        <dbReference type="ARBA" id="ARBA00009402"/>
    </source>
</evidence>
<feature type="domain" description="DUF4158" evidence="6">
    <location>
        <begin position="5"/>
        <end position="171"/>
    </location>
</feature>
<dbReference type="InterPro" id="IPR002513">
    <property type="entry name" value="Tn3_Tnp_DDE_dom"/>
</dbReference>
<comment type="similarity">
    <text evidence="1">Belongs to the transposase 7 family.</text>
</comment>
<sequence length="1005" mass="115166">MSFEFLRQEHLQKYGQYHQEPTPEQLKSFFKLDGKDRDFLQKRRRPANKLGVALQLCTLRYLGTFLTDPMTAPEVVLKVLGRQLGIKNPRQVLQDYARRPQTHREHYPLIEEHLGYHGFQGKEVIHLARWLYATLSIKDERPIVLFDQAIEVLRKRQVALPGATVLARMIVKFREHHSTLLFHTLARRLTSEQKGQLADLLVIPGRQRKTPLELLRTPIVTDTPSALVAALERVTTIQDYKMSKVDTSDIPSLKLERMARHALQNWVGGIAKLSEPRRYATLLAVMQHLEKTSVDDALDVFDAVMGTLQIKGKNKRRKERFRTLKDLDQSSQVLAEVVDFVLDDNILDIELRSVIYKYLQESQIKAAREQVRELTSPVASEEIEAWSYVTAQVERFLKPLIQTVKFDAIDAAKPILAALRFYGKKYRRKSQNWKTAPRDFVPLEWKSLVMPRNKDIDPHQYAVCLAHELQIALKKREIFVPGSPRYGDPRAQLLDLDHWAAIKEDLCRTMELPTDPHEELQALQEELDQAFLSVNRQLEGNATLRIEEREGIPTPIITPLEALEVPESLKGLTTQVERRLPEVDLSEMLLEIQSHTEFCTDFTHVSDGKERLPDLAKSVCAVLVAQACNIGLKAVAKPGDPALSIGRLSWVQQHYVRAETLTKANARLVNFHSTLPLAQVWGEGEVASADGIRFVVPMKTIHARFNRKYFGRKPGFTWYNFTSNQYSGFHGMVVPGTLRDSLFLLGGLLEQQTSLQPKEIMTDTHGYTDMIFGLFHLMGYQFSPRLADVGGSRFWRMGTEVDYGALQDVARSKVKMHVIAENWDDLLRLAGSLKLNSVRAVDVMKVLTRGNNTPTALGKAVSELGRIIKTLYLLNYVADEDYRRRILLQLNRGEGRHRVARWVCHGNKGEIKQKYKEGMEDQMGALGLVLNIIVLWNTRYMSAILDWLDVVDEKPDLEDVKRISPLRFQHINVLGRYHFELPEDVKYGGMRPLKDPEALEVFEEW</sequence>
<keyword evidence="3" id="KW-0238">DNA-binding</keyword>
<dbReference type="Pfam" id="PF13700">
    <property type="entry name" value="DUF4158"/>
    <property type="match status" value="1"/>
</dbReference>
<dbReference type="GO" id="GO:0006313">
    <property type="term" value="P:DNA transposition"/>
    <property type="evidence" value="ECO:0007669"/>
    <property type="project" value="InterPro"/>
</dbReference>
<organism evidence="7 8">
    <name type="scientific">Deinococcus cellulosilyticus (strain DSM 18568 / NBRC 106333 / KACC 11606 / 5516J-15)</name>
    <dbReference type="NCBI Taxonomy" id="1223518"/>
    <lineage>
        <taxon>Bacteria</taxon>
        <taxon>Thermotogati</taxon>
        <taxon>Deinococcota</taxon>
        <taxon>Deinococci</taxon>
        <taxon>Deinococcales</taxon>
        <taxon>Deinococcaceae</taxon>
        <taxon>Deinococcus</taxon>
    </lineage>
</organism>
<dbReference type="InterPro" id="IPR025296">
    <property type="entry name" value="DUF4158"/>
</dbReference>
<evidence type="ECO:0000256" key="2">
    <source>
        <dbReference type="ARBA" id="ARBA00022578"/>
    </source>
</evidence>
<dbReference type="InterPro" id="IPR047653">
    <property type="entry name" value="Tn3-like_transpos"/>
</dbReference>
<keyword evidence="4" id="KW-0233">DNA recombination</keyword>
<evidence type="ECO:0000256" key="4">
    <source>
        <dbReference type="ARBA" id="ARBA00023172"/>
    </source>
</evidence>
<dbReference type="AlphaFoldDB" id="A0A511NBM9"/>
<feature type="domain" description="Tn3 transposase DDE" evidence="5">
    <location>
        <begin position="587"/>
        <end position="977"/>
    </location>
</feature>
<dbReference type="EMBL" id="BJXB01000070">
    <property type="protein sequence ID" value="GEM50183.1"/>
    <property type="molecule type" value="Genomic_DNA"/>
</dbReference>
<accession>A0A511NBM9</accession>
<name>A0A511NBM9_DEIC1</name>
<evidence type="ECO:0000313" key="7">
    <source>
        <dbReference type="EMBL" id="GEM50183.1"/>
    </source>
</evidence>
<dbReference type="GO" id="GO:0003677">
    <property type="term" value="F:DNA binding"/>
    <property type="evidence" value="ECO:0007669"/>
    <property type="project" value="UniProtKB-KW"/>
</dbReference>
<evidence type="ECO:0000256" key="3">
    <source>
        <dbReference type="ARBA" id="ARBA00023125"/>
    </source>
</evidence>